<gene>
    <name evidence="1" type="ORF">PYW08_015927</name>
</gene>
<name>A0ACC2QX90_9NEOP</name>
<dbReference type="EMBL" id="CM056784">
    <property type="protein sequence ID" value="KAJ8724453.1"/>
    <property type="molecule type" value="Genomic_DNA"/>
</dbReference>
<protein>
    <submittedName>
        <fullName evidence="1">Uncharacterized protein</fullName>
    </submittedName>
</protein>
<reference evidence="1" key="1">
    <citation type="submission" date="2023-03" db="EMBL/GenBank/DDBJ databases">
        <title>Chromosome-level genomes of two armyworms, Mythimna separata and Mythimna loreyi, provide insights into the biosynthesis and reception of sex pheromones.</title>
        <authorList>
            <person name="Zhao H."/>
        </authorList>
    </citation>
    <scope>NUCLEOTIDE SEQUENCE</scope>
    <source>
        <strain evidence="1">BeijingLab</strain>
    </source>
</reference>
<sequence length="253" mass="29008">MDAVGRYFFIFISVYSIVVEMDAVTVNPSLCPTNKIAPHRRQASWEQSRPRTLGLIYNLLAPGRPQLDPLNDLQEQPQEDEDDCGEIEDYDETDLSSVTPTGPRRKSDRKDRYFFGNNYVPPYYPGSNRPPSGPHRPQRPTRPERPPYNFEGNYGLYGFRPPSHNYPGHIKPVKEDMYDHPPAAYRPDLIGGVLGHVVGFPLVRPSTEDPPLRDFNNPFRFPERYPSNNRRKKSQNTNKSTSIIGSFVDLLFN</sequence>
<organism evidence="1 2">
    <name type="scientific">Mythimna loreyi</name>
    <dbReference type="NCBI Taxonomy" id="667449"/>
    <lineage>
        <taxon>Eukaryota</taxon>
        <taxon>Metazoa</taxon>
        <taxon>Ecdysozoa</taxon>
        <taxon>Arthropoda</taxon>
        <taxon>Hexapoda</taxon>
        <taxon>Insecta</taxon>
        <taxon>Pterygota</taxon>
        <taxon>Neoptera</taxon>
        <taxon>Endopterygota</taxon>
        <taxon>Lepidoptera</taxon>
        <taxon>Glossata</taxon>
        <taxon>Ditrysia</taxon>
        <taxon>Noctuoidea</taxon>
        <taxon>Noctuidae</taxon>
        <taxon>Noctuinae</taxon>
        <taxon>Hadenini</taxon>
        <taxon>Mythimna</taxon>
    </lineage>
</organism>
<accession>A0ACC2QX90</accession>
<evidence type="ECO:0000313" key="1">
    <source>
        <dbReference type="EMBL" id="KAJ8724453.1"/>
    </source>
</evidence>
<evidence type="ECO:0000313" key="2">
    <source>
        <dbReference type="Proteomes" id="UP001231649"/>
    </source>
</evidence>
<proteinExistence type="predicted"/>
<comment type="caution">
    <text evidence="1">The sequence shown here is derived from an EMBL/GenBank/DDBJ whole genome shotgun (WGS) entry which is preliminary data.</text>
</comment>
<dbReference type="Proteomes" id="UP001231649">
    <property type="component" value="Chromosome 8"/>
</dbReference>
<keyword evidence="2" id="KW-1185">Reference proteome</keyword>